<dbReference type="PANTHER" id="PTHR43213:SF5">
    <property type="entry name" value="BIFUNCTIONAL DTTP_UTP PYROPHOSPHATASE_METHYLTRANSFERASE PROTEIN-RELATED"/>
    <property type="match status" value="1"/>
</dbReference>
<comment type="caution">
    <text evidence="3">The sequence shown here is derived from an EMBL/GenBank/DDBJ whole genome shotgun (WGS) entry which is preliminary data.</text>
</comment>
<evidence type="ECO:0000256" key="1">
    <source>
        <dbReference type="ARBA" id="ARBA00022801"/>
    </source>
</evidence>
<feature type="site" description="Important for substrate specificity" evidence="2">
    <location>
        <position position="157"/>
    </location>
</feature>
<feature type="active site" description="Proton acceptor" evidence="2">
    <location>
        <position position="74"/>
    </location>
</feature>
<comment type="catalytic activity">
    <reaction evidence="2">
        <text>dTTP + H2O = dTMP + diphosphate + H(+)</text>
        <dbReference type="Rhea" id="RHEA:28534"/>
        <dbReference type="ChEBI" id="CHEBI:15377"/>
        <dbReference type="ChEBI" id="CHEBI:15378"/>
        <dbReference type="ChEBI" id="CHEBI:33019"/>
        <dbReference type="ChEBI" id="CHEBI:37568"/>
        <dbReference type="ChEBI" id="CHEBI:63528"/>
        <dbReference type="EC" id="3.6.1.9"/>
    </reaction>
</comment>
<dbReference type="Pfam" id="PF02545">
    <property type="entry name" value="Maf"/>
    <property type="match status" value="1"/>
</dbReference>
<keyword evidence="2" id="KW-0546">Nucleotide metabolism</keyword>
<comment type="cofactor">
    <cofactor evidence="2">
        <name>a divalent metal cation</name>
        <dbReference type="ChEBI" id="CHEBI:60240"/>
    </cofactor>
</comment>
<reference evidence="3 4" key="1">
    <citation type="submission" date="2021-06" db="EMBL/GenBank/DDBJ databases">
        <authorList>
            <person name="Sun Q."/>
            <person name="Li D."/>
        </authorList>
    </citation>
    <scope>NUCLEOTIDE SEQUENCE [LARGE SCALE GENOMIC DNA]</scope>
    <source>
        <strain evidence="3 4">MSJd-7</strain>
    </source>
</reference>
<sequence length="200" mass="21680">MESRFQPVILASQSPRRKELLARIFSDFQVCPAHADESLTPGFTPKQNVACLAQRKAQAVAQHSDCQALIIASDTIVVCDDVILGKPENEADAVRMLRALSGRTHQVMTAVCVKTPERELTQVSVTDVTFRTLRDGEAEAYTATGEPMDKAGAYGIQGMGGLFVTGIDGDYYGVMGLPICMLHEMLWQVGCDAGTEKQKG</sequence>
<gene>
    <name evidence="3" type="primary">maf</name>
    <name evidence="3" type="ORF">KQI75_07085</name>
</gene>
<keyword evidence="2" id="KW-0963">Cytoplasm</keyword>
<organism evidence="3 4">
    <name type="scientific">Butyricicoccus intestinisimiae</name>
    <dbReference type="NCBI Taxonomy" id="2841509"/>
    <lineage>
        <taxon>Bacteria</taxon>
        <taxon>Bacillati</taxon>
        <taxon>Bacillota</taxon>
        <taxon>Clostridia</taxon>
        <taxon>Eubacteriales</taxon>
        <taxon>Butyricicoccaceae</taxon>
        <taxon>Butyricicoccus</taxon>
    </lineage>
</organism>
<comment type="catalytic activity">
    <reaction evidence="2">
        <text>UTP + H2O = UMP + diphosphate + H(+)</text>
        <dbReference type="Rhea" id="RHEA:29395"/>
        <dbReference type="ChEBI" id="CHEBI:15377"/>
        <dbReference type="ChEBI" id="CHEBI:15378"/>
        <dbReference type="ChEBI" id="CHEBI:33019"/>
        <dbReference type="ChEBI" id="CHEBI:46398"/>
        <dbReference type="ChEBI" id="CHEBI:57865"/>
        <dbReference type="EC" id="3.6.1.9"/>
    </reaction>
</comment>
<evidence type="ECO:0000256" key="2">
    <source>
        <dbReference type="HAMAP-Rule" id="MF_00528"/>
    </source>
</evidence>
<comment type="similarity">
    <text evidence="2">Belongs to the Maf family. YhdE subfamily.</text>
</comment>
<proteinExistence type="inferred from homology"/>
<dbReference type="PANTHER" id="PTHR43213">
    <property type="entry name" value="BIFUNCTIONAL DTTP/UTP PYROPHOSPHATASE/METHYLTRANSFERASE PROTEIN-RELATED"/>
    <property type="match status" value="1"/>
</dbReference>
<feature type="site" description="Important for substrate specificity" evidence="2">
    <location>
        <position position="16"/>
    </location>
</feature>
<comment type="function">
    <text evidence="2">Nucleoside triphosphate pyrophosphatase that hydrolyzes dTTP and UTP. May have a dual role in cell division arrest and in preventing the incorporation of modified nucleotides into cellular nucleic acids.</text>
</comment>
<comment type="caution">
    <text evidence="2">Lacks conserved residue(s) required for the propagation of feature annotation.</text>
</comment>
<name>A0ABS6ERQ9_9FIRM</name>
<dbReference type="EMBL" id="JAHLQI010000003">
    <property type="protein sequence ID" value="MBU5490384.1"/>
    <property type="molecule type" value="Genomic_DNA"/>
</dbReference>
<dbReference type="CDD" id="cd00555">
    <property type="entry name" value="Maf"/>
    <property type="match status" value="1"/>
</dbReference>
<keyword evidence="4" id="KW-1185">Reference proteome</keyword>
<dbReference type="Proteomes" id="UP000783588">
    <property type="component" value="Unassembled WGS sequence"/>
</dbReference>
<dbReference type="PIRSF" id="PIRSF006305">
    <property type="entry name" value="Maf"/>
    <property type="match status" value="1"/>
</dbReference>
<keyword evidence="1 2" id="KW-0378">Hydrolase</keyword>
<accession>A0ABS6ERQ9</accession>
<dbReference type="NCBIfam" id="TIGR00172">
    <property type="entry name" value="maf"/>
    <property type="match status" value="1"/>
</dbReference>
<evidence type="ECO:0000313" key="3">
    <source>
        <dbReference type="EMBL" id="MBU5490384.1"/>
    </source>
</evidence>
<feature type="site" description="Important for substrate specificity" evidence="2">
    <location>
        <position position="75"/>
    </location>
</feature>
<evidence type="ECO:0000313" key="4">
    <source>
        <dbReference type="Proteomes" id="UP000783588"/>
    </source>
</evidence>
<comment type="subcellular location">
    <subcellularLocation>
        <location evidence="2">Cytoplasm</location>
    </subcellularLocation>
</comment>
<protein>
    <recommendedName>
        <fullName evidence="2">dTTP/UTP pyrophosphatase</fullName>
        <shortName evidence="2">dTTPase/UTPase</shortName>
        <ecNumber evidence="2">3.6.1.9</ecNumber>
    </recommendedName>
    <alternativeName>
        <fullName evidence="2">Nucleoside triphosphate pyrophosphatase</fullName>
    </alternativeName>
    <alternativeName>
        <fullName evidence="2">Nucleotide pyrophosphatase</fullName>
        <shortName evidence="2">Nucleotide PPase</shortName>
    </alternativeName>
</protein>
<dbReference type="InterPro" id="IPR003697">
    <property type="entry name" value="Maf-like"/>
</dbReference>
<dbReference type="HAMAP" id="MF_00528">
    <property type="entry name" value="Maf"/>
    <property type="match status" value="1"/>
</dbReference>
<dbReference type="EC" id="3.6.1.9" evidence="2"/>